<proteinExistence type="predicted"/>
<evidence type="ECO:0000313" key="4">
    <source>
        <dbReference type="Proteomes" id="UP000436088"/>
    </source>
</evidence>
<dbReference type="InterPro" id="IPR014855">
    <property type="entry name" value="NOZZLE"/>
</dbReference>
<dbReference type="AlphaFoldDB" id="A0A6A2XY36"/>
<feature type="compositionally biased region" description="Polar residues" evidence="1">
    <location>
        <begin position="1"/>
        <end position="13"/>
    </location>
</feature>
<dbReference type="EMBL" id="VEPZ02001577">
    <property type="protein sequence ID" value="KAE8667296.1"/>
    <property type="molecule type" value="Genomic_DNA"/>
</dbReference>
<dbReference type="Pfam" id="PF00582">
    <property type="entry name" value="Usp"/>
    <property type="match status" value="1"/>
</dbReference>
<evidence type="ECO:0000313" key="3">
    <source>
        <dbReference type="EMBL" id="KAE8667296.1"/>
    </source>
</evidence>
<dbReference type="GO" id="GO:0003700">
    <property type="term" value="F:DNA-binding transcription factor activity"/>
    <property type="evidence" value="ECO:0007669"/>
    <property type="project" value="InterPro"/>
</dbReference>
<dbReference type="InterPro" id="IPR006016">
    <property type="entry name" value="UspA"/>
</dbReference>
<dbReference type="InterPro" id="IPR014729">
    <property type="entry name" value="Rossmann-like_a/b/a_fold"/>
</dbReference>
<evidence type="ECO:0000259" key="2">
    <source>
        <dbReference type="Pfam" id="PF00582"/>
    </source>
</evidence>
<dbReference type="Proteomes" id="UP000436088">
    <property type="component" value="Unassembled WGS sequence"/>
</dbReference>
<keyword evidence="4" id="KW-1185">Reference proteome</keyword>
<name>A0A6A2XY36_HIBSY</name>
<dbReference type="Gene3D" id="3.40.50.620">
    <property type="entry name" value="HUPs"/>
    <property type="match status" value="1"/>
</dbReference>
<evidence type="ECO:0000256" key="1">
    <source>
        <dbReference type="SAM" id="MobiDB-lite"/>
    </source>
</evidence>
<sequence>MATSLTLSTPETDNPTKKPVEGEAKPAMEFAKSSNKGRKPNGKAPCPKKQPQRGMGVAQLEHLRKMSETRATTTITQFPCETSGGAGNIPVLHGVANYGVPMVINGGNGGFWGWGGEADGFMMQRVVINGGFGGSNGQLLVGNPGNLQVGIVEASKELSSMPKLQHCKPDRCDSCFKKKRCNGESETGKLNGGILNQFGQTFPRKEVDFHGWKNLENNQNHTNEEMNGFSSRAARSAYAYAATCQKNNTNETVGVLAIHKKGNSAGTGSYVMEYEFFPGKTGRNTASKEWELPQEDGKDGLKTLATVSVTLLEFHKEGKLKQNTQTYIITILYIIRNWLLATAAIDECRSTTPTAGTRRKIGVAVDLSEESALAVQDYIRAEYAVVLIHVSPTSVLFGADWGPLPHTPQSPGTPQSQKQLEDDFDAFTASKVADLAKPLKEAGIPFKIHIVEDHDMRERLCLEVERFGLSAVIMGSRGYPEDKDGGNGMPVVTVKVAGVEEEGGKG</sequence>
<protein>
    <submittedName>
        <fullName evidence="3">Met-10+ like family protein isoform 1</fullName>
    </submittedName>
</protein>
<accession>A0A6A2XY36</accession>
<dbReference type="SUPFAM" id="SSF52402">
    <property type="entry name" value="Adenine nucleotide alpha hydrolases-like"/>
    <property type="match status" value="1"/>
</dbReference>
<dbReference type="PANTHER" id="PTHR31966:SF18">
    <property type="entry name" value="UNIVERSAL STRESS PROTEIN PHOS32"/>
    <property type="match status" value="1"/>
</dbReference>
<feature type="domain" description="UspA" evidence="2">
    <location>
        <begin position="358"/>
        <end position="478"/>
    </location>
</feature>
<dbReference type="InterPro" id="IPR044162">
    <property type="entry name" value="PHOS32/34"/>
</dbReference>
<dbReference type="Pfam" id="PF08744">
    <property type="entry name" value="NOZZLE"/>
    <property type="match status" value="1"/>
</dbReference>
<comment type="caution">
    <text evidence="3">The sequence shown here is derived from an EMBL/GenBank/DDBJ whole genome shotgun (WGS) entry which is preliminary data.</text>
</comment>
<feature type="region of interest" description="Disordered" evidence="1">
    <location>
        <begin position="1"/>
        <end position="56"/>
    </location>
</feature>
<dbReference type="PANTHER" id="PTHR31966">
    <property type="entry name" value="OS01G0783500 PROTEIN"/>
    <property type="match status" value="1"/>
</dbReference>
<organism evidence="3 4">
    <name type="scientific">Hibiscus syriacus</name>
    <name type="common">Rose of Sharon</name>
    <dbReference type="NCBI Taxonomy" id="106335"/>
    <lineage>
        <taxon>Eukaryota</taxon>
        <taxon>Viridiplantae</taxon>
        <taxon>Streptophyta</taxon>
        <taxon>Embryophyta</taxon>
        <taxon>Tracheophyta</taxon>
        <taxon>Spermatophyta</taxon>
        <taxon>Magnoliopsida</taxon>
        <taxon>eudicotyledons</taxon>
        <taxon>Gunneridae</taxon>
        <taxon>Pentapetalae</taxon>
        <taxon>rosids</taxon>
        <taxon>malvids</taxon>
        <taxon>Malvales</taxon>
        <taxon>Malvaceae</taxon>
        <taxon>Malvoideae</taxon>
        <taxon>Hibiscus</taxon>
    </lineage>
</organism>
<feature type="compositionally biased region" description="Basic and acidic residues" evidence="1">
    <location>
        <begin position="14"/>
        <end position="26"/>
    </location>
</feature>
<gene>
    <name evidence="3" type="ORF">F3Y22_tig00112416pilonHSYRG00009</name>
</gene>
<reference evidence="3" key="1">
    <citation type="submission" date="2019-09" db="EMBL/GenBank/DDBJ databases">
        <title>Draft genome information of white flower Hibiscus syriacus.</title>
        <authorList>
            <person name="Kim Y.-M."/>
        </authorList>
    </citation>
    <scope>NUCLEOTIDE SEQUENCE [LARGE SCALE GENOMIC DNA]</scope>
    <source>
        <strain evidence="3">YM2019G1</strain>
    </source>
</reference>